<evidence type="ECO:0000259" key="1">
    <source>
        <dbReference type="Pfam" id="PF00144"/>
    </source>
</evidence>
<dbReference type="Pfam" id="PF00144">
    <property type="entry name" value="Beta-lactamase"/>
    <property type="match status" value="1"/>
</dbReference>
<accession>A0A840TUN4</accession>
<proteinExistence type="predicted"/>
<dbReference type="InterPro" id="IPR012338">
    <property type="entry name" value="Beta-lactam/transpept-like"/>
</dbReference>
<protein>
    <submittedName>
        <fullName evidence="2">CubicO group peptidase (Beta-lactamase class C family)</fullName>
    </submittedName>
</protein>
<gene>
    <name evidence="2" type="ORF">HNQ92_005818</name>
</gene>
<evidence type="ECO:0000313" key="2">
    <source>
        <dbReference type="EMBL" id="MBB5287651.1"/>
    </source>
</evidence>
<keyword evidence="3" id="KW-1185">Reference proteome</keyword>
<dbReference type="PANTHER" id="PTHR46825">
    <property type="entry name" value="D-ALANYL-D-ALANINE-CARBOXYPEPTIDASE/ENDOPEPTIDASE AMPH"/>
    <property type="match status" value="1"/>
</dbReference>
<sequence length="203" mass="22908">MKKTLFIILLLIVSCKSQNNDTSESKSAELVQFQIKVDSILNESIDPNKPGLAILIAYDGKMLIGKGYGVRNLETKEPITKSTNMEMASVSKQFTALAILSLVNDGKISLDDTVFKYLPFKTFKNITIKQLINHTSGIEDAEDYFGTYWDSTKIATNYDVLKWYSAENRNKNISGQIFEYNNGAYEVLPLIIEKVSKKNMKII</sequence>
<organism evidence="2 3">
    <name type="scientific">Rhabdobacter roseus</name>
    <dbReference type="NCBI Taxonomy" id="1655419"/>
    <lineage>
        <taxon>Bacteria</taxon>
        <taxon>Pseudomonadati</taxon>
        <taxon>Bacteroidota</taxon>
        <taxon>Cytophagia</taxon>
        <taxon>Cytophagales</taxon>
        <taxon>Cytophagaceae</taxon>
        <taxon>Rhabdobacter</taxon>
    </lineage>
</organism>
<dbReference type="AlphaFoldDB" id="A0A840TUN4"/>
<dbReference type="EMBL" id="JACHGF010000023">
    <property type="protein sequence ID" value="MBB5287651.1"/>
    <property type="molecule type" value="Genomic_DNA"/>
</dbReference>
<dbReference type="SUPFAM" id="SSF56601">
    <property type="entry name" value="beta-lactamase/transpeptidase-like"/>
    <property type="match status" value="1"/>
</dbReference>
<reference evidence="2 3" key="1">
    <citation type="submission" date="2020-08" db="EMBL/GenBank/DDBJ databases">
        <title>Genomic Encyclopedia of Type Strains, Phase IV (KMG-IV): sequencing the most valuable type-strain genomes for metagenomic binning, comparative biology and taxonomic classification.</title>
        <authorList>
            <person name="Goeker M."/>
        </authorList>
    </citation>
    <scope>NUCLEOTIDE SEQUENCE [LARGE SCALE GENOMIC DNA]</scope>
    <source>
        <strain evidence="2 3">DSM 105074</strain>
    </source>
</reference>
<dbReference type="PROSITE" id="PS51257">
    <property type="entry name" value="PROKAR_LIPOPROTEIN"/>
    <property type="match status" value="1"/>
</dbReference>
<dbReference type="Proteomes" id="UP000557307">
    <property type="component" value="Unassembled WGS sequence"/>
</dbReference>
<feature type="domain" description="Beta-lactamase-related" evidence="1">
    <location>
        <begin position="48"/>
        <end position="199"/>
    </location>
</feature>
<dbReference type="PANTHER" id="PTHR46825:SF9">
    <property type="entry name" value="BETA-LACTAMASE-RELATED DOMAIN-CONTAINING PROTEIN"/>
    <property type="match status" value="1"/>
</dbReference>
<evidence type="ECO:0000313" key="3">
    <source>
        <dbReference type="Proteomes" id="UP000557307"/>
    </source>
</evidence>
<name>A0A840TUN4_9BACT</name>
<dbReference type="InterPro" id="IPR001466">
    <property type="entry name" value="Beta-lactam-related"/>
</dbReference>
<dbReference type="InterPro" id="IPR050491">
    <property type="entry name" value="AmpC-like"/>
</dbReference>
<comment type="caution">
    <text evidence="2">The sequence shown here is derived from an EMBL/GenBank/DDBJ whole genome shotgun (WGS) entry which is preliminary data.</text>
</comment>
<dbReference type="Gene3D" id="3.40.710.10">
    <property type="entry name" value="DD-peptidase/beta-lactamase superfamily"/>
    <property type="match status" value="1"/>
</dbReference>